<feature type="compositionally biased region" description="Basic and acidic residues" evidence="1">
    <location>
        <begin position="1"/>
        <end position="11"/>
    </location>
</feature>
<feature type="region of interest" description="Disordered" evidence="1">
    <location>
        <begin position="1"/>
        <end position="20"/>
    </location>
</feature>
<dbReference type="AlphaFoldDB" id="A0A811UQT8"/>
<gene>
    <name evidence="2" type="ORF">CCAP1982_LOCUS8630</name>
</gene>
<name>A0A811UQT8_CERCA</name>
<protein>
    <submittedName>
        <fullName evidence="2">(Mediterranean fruit fly) hypothetical protein</fullName>
    </submittedName>
</protein>
<keyword evidence="3" id="KW-1185">Reference proteome</keyword>
<dbReference type="EMBL" id="CAJHJT010000012">
    <property type="protein sequence ID" value="CAD7000137.1"/>
    <property type="molecule type" value="Genomic_DNA"/>
</dbReference>
<dbReference type="Proteomes" id="UP000606786">
    <property type="component" value="Unassembled WGS sequence"/>
</dbReference>
<evidence type="ECO:0000313" key="2">
    <source>
        <dbReference type="EMBL" id="CAD7000137.1"/>
    </source>
</evidence>
<organism evidence="2 3">
    <name type="scientific">Ceratitis capitata</name>
    <name type="common">Mediterranean fruit fly</name>
    <name type="synonym">Tephritis capitata</name>
    <dbReference type="NCBI Taxonomy" id="7213"/>
    <lineage>
        <taxon>Eukaryota</taxon>
        <taxon>Metazoa</taxon>
        <taxon>Ecdysozoa</taxon>
        <taxon>Arthropoda</taxon>
        <taxon>Hexapoda</taxon>
        <taxon>Insecta</taxon>
        <taxon>Pterygota</taxon>
        <taxon>Neoptera</taxon>
        <taxon>Endopterygota</taxon>
        <taxon>Diptera</taxon>
        <taxon>Brachycera</taxon>
        <taxon>Muscomorpha</taxon>
        <taxon>Tephritoidea</taxon>
        <taxon>Tephritidae</taxon>
        <taxon>Ceratitis</taxon>
        <taxon>Ceratitis</taxon>
    </lineage>
</organism>
<proteinExistence type="predicted"/>
<comment type="caution">
    <text evidence="2">The sequence shown here is derived from an EMBL/GenBank/DDBJ whole genome shotgun (WGS) entry which is preliminary data.</text>
</comment>
<reference evidence="2" key="1">
    <citation type="submission" date="2020-11" db="EMBL/GenBank/DDBJ databases">
        <authorList>
            <person name="Whitehead M."/>
        </authorList>
    </citation>
    <scope>NUCLEOTIDE SEQUENCE</scope>
    <source>
        <strain evidence="2">EGII</strain>
    </source>
</reference>
<accession>A0A811UQT8</accession>
<evidence type="ECO:0000313" key="3">
    <source>
        <dbReference type="Proteomes" id="UP000606786"/>
    </source>
</evidence>
<evidence type="ECO:0000256" key="1">
    <source>
        <dbReference type="SAM" id="MobiDB-lite"/>
    </source>
</evidence>
<sequence length="122" mass="14333">MNKNNDNDYNKGKSTTMDKNLHTNTNVRTALVKRLYADVLCYARTLLRMRIWKLFYGLYMQIKRFARVSTPTHINNTNNANPTAKRPVQRSQRIAIAATTGSKFMKFMRSRKCEILRVRLFV</sequence>